<evidence type="ECO:0000313" key="2">
    <source>
        <dbReference type="EMBL" id="QOV87752.1"/>
    </source>
</evidence>
<dbReference type="Gene3D" id="1.10.3210.10">
    <property type="entry name" value="Hypothetical protein af1432"/>
    <property type="match status" value="1"/>
</dbReference>
<dbReference type="KEGG" id="hbs:IPV69_15835"/>
<dbReference type="RefSeq" id="WP_206290662.1">
    <property type="nucleotide sequence ID" value="NZ_CP063458.1"/>
</dbReference>
<dbReference type="CDD" id="cd00077">
    <property type="entry name" value="HDc"/>
    <property type="match status" value="1"/>
</dbReference>
<accession>A0A7M2WRH5</accession>
<feature type="domain" description="HD/PDEase" evidence="1">
    <location>
        <begin position="23"/>
        <end position="128"/>
    </location>
</feature>
<dbReference type="InterPro" id="IPR003607">
    <property type="entry name" value="HD/PDEase_dom"/>
</dbReference>
<dbReference type="AlphaFoldDB" id="A0A7M2WRH5"/>
<evidence type="ECO:0000313" key="3">
    <source>
        <dbReference type="Proteomes" id="UP000593765"/>
    </source>
</evidence>
<dbReference type="SUPFAM" id="SSF109604">
    <property type="entry name" value="HD-domain/PDEase-like"/>
    <property type="match status" value="1"/>
</dbReference>
<proteinExistence type="predicted"/>
<organism evidence="2 3">
    <name type="scientific">Humisphaera borealis</name>
    <dbReference type="NCBI Taxonomy" id="2807512"/>
    <lineage>
        <taxon>Bacteria</taxon>
        <taxon>Pseudomonadati</taxon>
        <taxon>Planctomycetota</taxon>
        <taxon>Phycisphaerae</taxon>
        <taxon>Tepidisphaerales</taxon>
        <taxon>Tepidisphaeraceae</taxon>
        <taxon>Humisphaera</taxon>
    </lineage>
</organism>
<reference evidence="2 3" key="1">
    <citation type="submission" date="2020-10" db="EMBL/GenBank/DDBJ databases">
        <title>Wide distribution of Phycisphaera-like planctomycetes from WD2101 soil group in peatlands and genome analysis of the first cultivated representative.</title>
        <authorList>
            <person name="Dedysh S.N."/>
            <person name="Beletsky A.V."/>
            <person name="Ivanova A."/>
            <person name="Kulichevskaya I.S."/>
            <person name="Suzina N.E."/>
            <person name="Philippov D.A."/>
            <person name="Rakitin A.L."/>
            <person name="Mardanov A.V."/>
            <person name="Ravin N.V."/>
        </authorList>
    </citation>
    <scope>NUCLEOTIDE SEQUENCE [LARGE SCALE GENOMIC DNA]</scope>
    <source>
        <strain evidence="2 3">M1803</strain>
    </source>
</reference>
<protein>
    <submittedName>
        <fullName evidence="2">GTP pyrophosphokinase</fullName>
    </submittedName>
</protein>
<evidence type="ECO:0000259" key="1">
    <source>
        <dbReference type="SMART" id="SM00471"/>
    </source>
</evidence>
<dbReference type="SMART" id="SM00471">
    <property type="entry name" value="HDc"/>
    <property type="match status" value="1"/>
</dbReference>
<sequence length="167" mass="18763">MPTLLQRAIDLAVEAHRGGEDPPGEPYIVHPMRVMLAVSQGDDEHQNERLRCVAILHDSIERGGKSAGDLRNAGMPKDVVRAVLLLTHAEEDSYADYVVRLKSDPLARAVKIADLLDNADLRHVAFRPTKALKDVPRLVRYAASYKFLTDQIGEKDYRRLMRQGEKP</sequence>
<name>A0A7M2WRH5_9BACT</name>
<dbReference type="EMBL" id="CP063458">
    <property type="protein sequence ID" value="QOV87752.1"/>
    <property type="molecule type" value="Genomic_DNA"/>
</dbReference>
<gene>
    <name evidence="2" type="ORF">IPV69_15835</name>
</gene>
<dbReference type="Proteomes" id="UP000593765">
    <property type="component" value="Chromosome"/>
</dbReference>
<keyword evidence="3" id="KW-1185">Reference proteome</keyword>